<dbReference type="RefSeq" id="WP_379800789.1">
    <property type="nucleotide sequence ID" value="NZ_JBHSFY010000015.1"/>
</dbReference>
<reference evidence="2" key="1">
    <citation type="journal article" date="2019" name="Int. J. Syst. Evol. Microbiol.">
        <title>The Global Catalogue of Microorganisms (GCM) 10K type strain sequencing project: providing services to taxonomists for standard genome sequencing and annotation.</title>
        <authorList>
            <consortium name="The Broad Institute Genomics Platform"/>
            <consortium name="The Broad Institute Genome Sequencing Center for Infectious Disease"/>
            <person name="Wu L."/>
            <person name="Ma J."/>
        </authorList>
    </citation>
    <scope>NUCLEOTIDE SEQUENCE [LARGE SCALE GENOMIC DNA]</scope>
    <source>
        <strain evidence="2">NBRC 103627</strain>
    </source>
</reference>
<evidence type="ECO:0000313" key="2">
    <source>
        <dbReference type="Proteomes" id="UP001596003"/>
    </source>
</evidence>
<dbReference type="EMBL" id="JBHSFY010000015">
    <property type="protein sequence ID" value="MFC4479489.1"/>
    <property type="molecule type" value="Genomic_DNA"/>
</dbReference>
<evidence type="ECO:0000313" key="1">
    <source>
        <dbReference type="EMBL" id="MFC4479489.1"/>
    </source>
</evidence>
<accession>A0ABV8ZKM6</accession>
<name>A0ABV8ZKM6_9FLAO</name>
<protein>
    <submittedName>
        <fullName evidence="1">Uncharacterized protein</fullName>
    </submittedName>
</protein>
<keyword evidence="2" id="KW-1185">Reference proteome</keyword>
<sequence>MIEQLLKKTNDKKFYNDCDLKLESYRFQTSDHTLEMIFSINQNSYDIPIEYEEWKITCLKTEKFDGFFWSLTLPYVKMKILEHHPLLLIFHENIIECEIQGKPLNVNEFIGEISNILEKETGNWITVNEYLWNNEEFYQKYSKRKIAIPKSLGNSIMQVCKKHDMDFQIKNEVIGEKKGYKDKSNVKILIFGNEDVSPNDFNLCQPYIIAEEFIAERIK</sequence>
<comment type="caution">
    <text evidence="1">The sequence shown here is derived from an EMBL/GenBank/DDBJ whole genome shotgun (WGS) entry which is preliminary data.</text>
</comment>
<proteinExistence type="predicted"/>
<dbReference type="Proteomes" id="UP001596003">
    <property type="component" value="Unassembled WGS sequence"/>
</dbReference>
<organism evidence="1 2">
    <name type="scientific">Flavobacterium chungangensis</name>
    <dbReference type="NCBI Taxonomy" id="2708132"/>
    <lineage>
        <taxon>Bacteria</taxon>
        <taxon>Pseudomonadati</taxon>
        <taxon>Bacteroidota</taxon>
        <taxon>Flavobacteriia</taxon>
        <taxon>Flavobacteriales</taxon>
        <taxon>Flavobacteriaceae</taxon>
        <taxon>Flavobacterium</taxon>
    </lineage>
</organism>
<gene>
    <name evidence="1" type="ORF">ACFO3N_20590</name>
</gene>